<dbReference type="Gene3D" id="3.40.50.300">
    <property type="entry name" value="P-loop containing nucleotide triphosphate hydrolases"/>
    <property type="match status" value="1"/>
</dbReference>
<gene>
    <name evidence="1" type="ORF">AMST5_00714</name>
</gene>
<dbReference type="Pfam" id="PF13481">
    <property type="entry name" value="AAA_25"/>
    <property type="match status" value="1"/>
</dbReference>
<organism evidence="1">
    <name type="scientific">freshwater sediment metagenome</name>
    <dbReference type="NCBI Taxonomy" id="556182"/>
    <lineage>
        <taxon>unclassified sequences</taxon>
        <taxon>metagenomes</taxon>
        <taxon>ecological metagenomes</taxon>
    </lineage>
</organism>
<dbReference type="InterPro" id="IPR027417">
    <property type="entry name" value="P-loop_NTPase"/>
</dbReference>
<protein>
    <recommendedName>
        <fullName evidence="2">AAA+ ATPase domain-containing protein</fullName>
    </recommendedName>
</protein>
<proteinExistence type="predicted"/>
<reference evidence="1" key="1">
    <citation type="submission" date="2023-07" db="EMBL/GenBank/DDBJ databases">
        <authorList>
            <person name="Pelsma A.J. K."/>
        </authorList>
    </citation>
    <scope>NUCLEOTIDE SEQUENCE</scope>
</reference>
<dbReference type="SUPFAM" id="SSF52540">
    <property type="entry name" value="P-loop containing nucleoside triphosphate hydrolases"/>
    <property type="match status" value="1"/>
</dbReference>
<accession>A0AA48RC09</accession>
<evidence type="ECO:0000313" key="1">
    <source>
        <dbReference type="EMBL" id="CAJ0854176.1"/>
    </source>
</evidence>
<dbReference type="AlphaFoldDB" id="A0AA48RC09"/>
<dbReference type="EMBL" id="OY288114">
    <property type="protein sequence ID" value="CAJ0854176.1"/>
    <property type="molecule type" value="Genomic_DNA"/>
</dbReference>
<name>A0AA48RC09_9ZZZZ</name>
<evidence type="ECO:0008006" key="2">
    <source>
        <dbReference type="Google" id="ProtNLM"/>
    </source>
</evidence>
<dbReference type="Gene3D" id="1.10.10.60">
    <property type="entry name" value="Homeodomain-like"/>
    <property type="match status" value="1"/>
</dbReference>
<sequence>MTLLPSDLPDYVLKGTPEFRAQRDAASPLPAAVDTGKPRYPVAAPDAPPAFVPAYQKGLVTLTGAELLQRQFPPRQFLLSPWLPSKGLAMIFAERGIGKTWVGLNIAHATAGGGSFLRWSATGRCRVVYIDGEMPAGVLKDRYATIVAGSDFDAPEDHFRLVAADMQPDGLPDLADPAAQRFYDAAIADADLIIIDNLSTVCRALRENEADSWGPVQAWCLRQRAAGKSVLLVHHSGKSGGQRGTSRKEDVLDSVISLKRPIDYDASEGARFEVHYSKARGFWGEDAAPFEARLVDGKWTVGEISLDDSADTMRAMKESGATVREIAERLGLSKSAVDRKLKGGRE</sequence>